<evidence type="ECO:0008006" key="10">
    <source>
        <dbReference type="Google" id="ProtNLM"/>
    </source>
</evidence>
<comment type="similarity">
    <text evidence="1">Belongs to the 'phage' integrase family.</text>
</comment>
<dbReference type="NCBIfam" id="TIGR02249">
    <property type="entry name" value="integrase_gron"/>
    <property type="match status" value="1"/>
</dbReference>
<protein>
    <recommendedName>
        <fullName evidence="10">Integron integrase</fullName>
    </recommendedName>
</protein>
<dbReference type="GO" id="GO:0006310">
    <property type="term" value="P:DNA recombination"/>
    <property type="evidence" value="ECO:0007669"/>
    <property type="project" value="UniProtKB-KW"/>
</dbReference>
<dbReference type="PROSITE" id="PS51900">
    <property type="entry name" value="CB"/>
    <property type="match status" value="1"/>
</dbReference>
<dbReference type="Proteomes" id="UP000034746">
    <property type="component" value="Unassembled WGS sequence"/>
</dbReference>
<organism evidence="8 9">
    <name type="scientific">Candidatus Uhrbacteria bacterium GW2011_GWF2_41_16</name>
    <dbReference type="NCBI Taxonomy" id="1618997"/>
    <lineage>
        <taxon>Bacteria</taxon>
        <taxon>Candidatus Uhriibacteriota</taxon>
    </lineage>
</organism>
<dbReference type="GO" id="GO:0003677">
    <property type="term" value="F:DNA binding"/>
    <property type="evidence" value="ECO:0007669"/>
    <property type="project" value="UniProtKB-UniRule"/>
</dbReference>
<feature type="domain" description="Tyr recombinase" evidence="6">
    <location>
        <begin position="211"/>
        <end position="424"/>
    </location>
</feature>
<dbReference type="InterPro" id="IPR013762">
    <property type="entry name" value="Integrase-like_cat_sf"/>
</dbReference>
<dbReference type="Gene3D" id="1.10.443.10">
    <property type="entry name" value="Intergrase catalytic core"/>
    <property type="match status" value="1"/>
</dbReference>
<accession>A0A0G0XG18</accession>
<dbReference type="PANTHER" id="PTHR30349">
    <property type="entry name" value="PHAGE INTEGRASE-RELATED"/>
    <property type="match status" value="1"/>
</dbReference>
<dbReference type="PATRIC" id="fig|1618997.3.peg.1308"/>
<keyword evidence="3 5" id="KW-0238">DNA-binding</keyword>
<dbReference type="AlphaFoldDB" id="A0A0G0XG18"/>
<dbReference type="InterPro" id="IPR050090">
    <property type="entry name" value="Tyrosine_recombinase_XerCD"/>
</dbReference>
<dbReference type="InterPro" id="IPR011946">
    <property type="entry name" value="Integrase_integron-type"/>
</dbReference>
<dbReference type="InterPro" id="IPR010998">
    <property type="entry name" value="Integrase_recombinase_N"/>
</dbReference>
<evidence type="ECO:0000259" key="7">
    <source>
        <dbReference type="PROSITE" id="PS51900"/>
    </source>
</evidence>
<evidence type="ECO:0000259" key="6">
    <source>
        <dbReference type="PROSITE" id="PS51898"/>
    </source>
</evidence>
<comment type="caution">
    <text evidence="8">The sequence shown here is derived from an EMBL/GenBank/DDBJ whole genome shotgun (WGS) entry which is preliminary data.</text>
</comment>
<keyword evidence="2" id="KW-0229">DNA integration</keyword>
<dbReference type="Pfam" id="PF13495">
    <property type="entry name" value="Phage_int_SAM_4"/>
    <property type="match status" value="1"/>
</dbReference>
<dbReference type="SUPFAM" id="SSF56349">
    <property type="entry name" value="DNA breaking-rejoining enzymes"/>
    <property type="match status" value="1"/>
</dbReference>
<evidence type="ECO:0000256" key="4">
    <source>
        <dbReference type="ARBA" id="ARBA00023172"/>
    </source>
</evidence>
<evidence type="ECO:0000256" key="3">
    <source>
        <dbReference type="ARBA" id="ARBA00023125"/>
    </source>
</evidence>
<dbReference type="CDD" id="cd01193">
    <property type="entry name" value="INT_IntI_C"/>
    <property type="match status" value="1"/>
</dbReference>
<dbReference type="InterPro" id="IPR011010">
    <property type="entry name" value="DNA_brk_join_enz"/>
</dbReference>
<keyword evidence="4" id="KW-0233">DNA recombination</keyword>
<dbReference type="Pfam" id="PF00589">
    <property type="entry name" value="Phage_integrase"/>
    <property type="match status" value="1"/>
</dbReference>
<dbReference type="PROSITE" id="PS51898">
    <property type="entry name" value="TYR_RECOMBINASE"/>
    <property type="match status" value="1"/>
</dbReference>
<evidence type="ECO:0000256" key="2">
    <source>
        <dbReference type="ARBA" id="ARBA00022908"/>
    </source>
</evidence>
<feature type="domain" description="Core-binding (CB)" evidence="7">
    <location>
        <begin position="110"/>
        <end position="193"/>
    </location>
</feature>
<dbReference type="InterPro" id="IPR002104">
    <property type="entry name" value="Integrase_catalytic"/>
</dbReference>
<proteinExistence type="inferred from homology"/>
<dbReference type="InterPro" id="IPR044068">
    <property type="entry name" value="CB"/>
</dbReference>
<evidence type="ECO:0000256" key="5">
    <source>
        <dbReference type="PROSITE-ProRule" id="PRU01248"/>
    </source>
</evidence>
<sequence>MGRRCNIIVLHQLLYCWNIVSHIGYLESFKRFLSSKGTVNEKYLPFYLKWVTEGYRYLTNEQKSQFLKHLSKSHEDWQVNQADNALRLYSYFLLKRHSNKADGISEALISNWKAVEEKTIEAIRLRHRSYSTEKTYTAWLRQFQGFVKGKELNALNGKDLQDFLSYLAVERKVSSSTQNQALNAIVFVYRHVLEKDIEDQINSVRAYQKRRLPVVLTVKEVNNIFDKMSGLYCLMAKIIYGCGLRLQECLSLRIKDVDIEQGIVIVRSGKGDKDRRTVLPESLKDELLHQISSVREIYEQDRKDNINGVYLPGALEKKYPNAGKEWGWFWLFPAKTLSIDPRSRIVRRHHQHPAALQRAFKEAVIKAGTTKQASVHTLRHSFATHLLENGYDIRTIQELLGHTNLQTTMIYTHVASKNILGVRSPLDK</sequence>
<evidence type="ECO:0000313" key="9">
    <source>
        <dbReference type="Proteomes" id="UP000034746"/>
    </source>
</evidence>
<dbReference type="GO" id="GO:0015074">
    <property type="term" value="P:DNA integration"/>
    <property type="evidence" value="ECO:0007669"/>
    <property type="project" value="UniProtKB-KW"/>
</dbReference>
<evidence type="ECO:0000313" key="8">
    <source>
        <dbReference type="EMBL" id="KKR95725.1"/>
    </source>
</evidence>
<reference evidence="8 9" key="1">
    <citation type="journal article" date="2015" name="Nature">
        <title>rRNA introns, odd ribosomes, and small enigmatic genomes across a large radiation of phyla.</title>
        <authorList>
            <person name="Brown C.T."/>
            <person name="Hug L.A."/>
            <person name="Thomas B.C."/>
            <person name="Sharon I."/>
            <person name="Castelle C.J."/>
            <person name="Singh A."/>
            <person name="Wilkins M.J."/>
            <person name="Williams K.H."/>
            <person name="Banfield J.F."/>
        </authorList>
    </citation>
    <scope>NUCLEOTIDE SEQUENCE [LARGE SCALE GENOMIC DNA]</scope>
</reference>
<dbReference type="PANTHER" id="PTHR30349:SF64">
    <property type="entry name" value="PROPHAGE INTEGRASE INTD-RELATED"/>
    <property type="match status" value="1"/>
</dbReference>
<gene>
    <name evidence="8" type="ORF">UU48_C0044G0004</name>
</gene>
<evidence type="ECO:0000256" key="1">
    <source>
        <dbReference type="ARBA" id="ARBA00008857"/>
    </source>
</evidence>
<dbReference type="InterPro" id="IPR004107">
    <property type="entry name" value="Integrase_SAM-like_N"/>
</dbReference>
<name>A0A0G0XG18_9BACT</name>
<dbReference type="Gene3D" id="1.10.150.130">
    <property type="match status" value="1"/>
</dbReference>
<dbReference type="EMBL" id="LCAU01000044">
    <property type="protein sequence ID" value="KKR95725.1"/>
    <property type="molecule type" value="Genomic_DNA"/>
</dbReference>